<evidence type="ECO:0000256" key="4">
    <source>
        <dbReference type="ARBA" id="ARBA00022692"/>
    </source>
</evidence>
<dbReference type="CDD" id="cd06261">
    <property type="entry name" value="TM_PBP2"/>
    <property type="match status" value="1"/>
</dbReference>
<dbReference type="KEGG" id="bhc:JFL75_16060"/>
<feature type="transmembrane region" description="Helical" evidence="7">
    <location>
        <begin position="215"/>
        <end position="240"/>
    </location>
</feature>
<dbReference type="PANTHER" id="PTHR30193:SF37">
    <property type="entry name" value="INNER MEMBRANE ABC TRANSPORTER PERMEASE PROTEIN YCJO"/>
    <property type="match status" value="1"/>
</dbReference>
<feature type="transmembrane region" description="Helical" evidence="7">
    <location>
        <begin position="86"/>
        <end position="107"/>
    </location>
</feature>
<feature type="transmembrane region" description="Helical" evidence="7">
    <location>
        <begin position="21"/>
        <end position="43"/>
    </location>
</feature>
<proteinExistence type="inferred from homology"/>
<keyword evidence="2 7" id="KW-0813">Transport</keyword>
<keyword evidence="4 7" id="KW-0812">Transmembrane</keyword>
<feature type="transmembrane region" description="Helical" evidence="7">
    <location>
        <begin position="169"/>
        <end position="194"/>
    </location>
</feature>
<evidence type="ECO:0000256" key="7">
    <source>
        <dbReference type="RuleBase" id="RU363032"/>
    </source>
</evidence>
<dbReference type="GO" id="GO:0005886">
    <property type="term" value="C:plasma membrane"/>
    <property type="evidence" value="ECO:0007669"/>
    <property type="project" value="UniProtKB-SubCell"/>
</dbReference>
<evidence type="ECO:0000313" key="10">
    <source>
        <dbReference type="Proteomes" id="UP000595917"/>
    </source>
</evidence>
<feature type="transmembrane region" description="Helical" evidence="7">
    <location>
        <begin position="280"/>
        <end position="300"/>
    </location>
</feature>
<evidence type="ECO:0000256" key="1">
    <source>
        <dbReference type="ARBA" id="ARBA00004651"/>
    </source>
</evidence>
<evidence type="ECO:0000313" key="9">
    <source>
        <dbReference type="EMBL" id="QQO08433.1"/>
    </source>
</evidence>
<protein>
    <submittedName>
        <fullName evidence="9">Sugar ABC transporter permease</fullName>
    </submittedName>
</protein>
<dbReference type="SUPFAM" id="SSF161098">
    <property type="entry name" value="MetI-like"/>
    <property type="match status" value="1"/>
</dbReference>
<dbReference type="InterPro" id="IPR035906">
    <property type="entry name" value="MetI-like_sf"/>
</dbReference>
<dbReference type="PROSITE" id="PS50928">
    <property type="entry name" value="ABC_TM1"/>
    <property type="match status" value="1"/>
</dbReference>
<dbReference type="InterPro" id="IPR051393">
    <property type="entry name" value="ABC_transporter_permease"/>
</dbReference>
<evidence type="ECO:0000256" key="5">
    <source>
        <dbReference type="ARBA" id="ARBA00022989"/>
    </source>
</evidence>
<dbReference type="EMBL" id="CP067089">
    <property type="protein sequence ID" value="QQO08433.1"/>
    <property type="molecule type" value="Genomic_DNA"/>
</dbReference>
<organism evidence="9 10">
    <name type="scientific">Breznakiella homolactica</name>
    <dbReference type="NCBI Taxonomy" id="2798577"/>
    <lineage>
        <taxon>Bacteria</taxon>
        <taxon>Pseudomonadati</taxon>
        <taxon>Spirochaetota</taxon>
        <taxon>Spirochaetia</taxon>
        <taxon>Spirochaetales</taxon>
        <taxon>Breznakiellaceae</taxon>
        <taxon>Breznakiella</taxon>
    </lineage>
</organism>
<evidence type="ECO:0000256" key="3">
    <source>
        <dbReference type="ARBA" id="ARBA00022475"/>
    </source>
</evidence>
<keyword evidence="6 7" id="KW-0472">Membrane</keyword>
<dbReference type="PANTHER" id="PTHR30193">
    <property type="entry name" value="ABC TRANSPORTER PERMEASE PROTEIN"/>
    <property type="match status" value="1"/>
</dbReference>
<accession>A0A7T8BAR4</accession>
<feature type="domain" description="ABC transmembrane type-1" evidence="8">
    <location>
        <begin position="82"/>
        <end position="296"/>
    </location>
</feature>
<sequence length="306" mass="34376">MIKSPSLAGNGAGKKYAPKKHLSITGFLFVLPAVLYFLVVYMYPFINSIILTFIETRGANTSFVGFKFYTRVLQDPLFWRSMLNTLYLTAISVPVTILLALITALLMDKMTSRVFRNTLQIASLLPMMMSLIAAALIFQWIFDPVYGILNNLLEVLGFKRKGWLTTPELVIPSLSVITIWLRIGFDATILLAGLQAIPSHYYEAAIIDGASPTKSFFKITLPLLNPQLVLVLISEIIFTIKSFEQVFITTGGGPANASRVIILHLYEAAFKWFNFGEASVIALLLFIMLMLLSIFQWVVLRKKVEY</sequence>
<dbReference type="Pfam" id="PF00528">
    <property type="entry name" value="BPD_transp_1"/>
    <property type="match status" value="1"/>
</dbReference>
<dbReference type="AlphaFoldDB" id="A0A7T8BAR4"/>
<comment type="subcellular location">
    <subcellularLocation>
        <location evidence="1 7">Cell membrane</location>
        <topology evidence="1 7">Multi-pass membrane protein</topology>
    </subcellularLocation>
</comment>
<evidence type="ECO:0000256" key="2">
    <source>
        <dbReference type="ARBA" id="ARBA00022448"/>
    </source>
</evidence>
<keyword evidence="5 7" id="KW-1133">Transmembrane helix</keyword>
<dbReference type="Gene3D" id="1.10.3720.10">
    <property type="entry name" value="MetI-like"/>
    <property type="match status" value="1"/>
</dbReference>
<dbReference type="RefSeq" id="WP_215625739.1">
    <property type="nucleotide sequence ID" value="NZ_CP067089.2"/>
</dbReference>
<name>A0A7T8BAR4_9SPIR</name>
<evidence type="ECO:0000259" key="8">
    <source>
        <dbReference type="PROSITE" id="PS50928"/>
    </source>
</evidence>
<dbReference type="GO" id="GO:0055085">
    <property type="term" value="P:transmembrane transport"/>
    <property type="evidence" value="ECO:0007669"/>
    <property type="project" value="InterPro"/>
</dbReference>
<feature type="transmembrane region" description="Helical" evidence="7">
    <location>
        <begin position="119"/>
        <end position="142"/>
    </location>
</feature>
<dbReference type="InterPro" id="IPR000515">
    <property type="entry name" value="MetI-like"/>
</dbReference>
<reference evidence="9" key="1">
    <citation type="submission" date="2021-01" db="EMBL/GenBank/DDBJ databases">
        <title>Description of Breznakiella homolactica.</title>
        <authorList>
            <person name="Song Y."/>
            <person name="Brune A."/>
        </authorList>
    </citation>
    <scope>NUCLEOTIDE SEQUENCE</scope>
    <source>
        <strain evidence="9">RmG30</strain>
    </source>
</reference>
<keyword evidence="10" id="KW-1185">Reference proteome</keyword>
<evidence type="ECO:0000256" key="6">
    <source>
        <dbReference type="ARBA" id="ARBA00023136"/>
    </source>
</evidence>
<dbReference type="Proteomes" id="UP000595917">
    <property type="component" value="Chromosome"/>
</dbReference>
<comment type="similarity">
    <text evidence="7">Belongs to the binding-protein-dependent transport system permease family.</text>
</comment>
<gene>
    <name evidence="9" type="ORF">JFL75_16060</name>
</gene>
<keyword evidence="3" id="KW-1003">Cell membrane</keyword>